<dbReference type="AlphaFoldDB" id="A0AAV5KX76"/>
<reference evidence="1 2" key="1">
    <citation type="journal article" date="2021" name="Commun. Biol.">
        <title>The genome of Shorea leprosula (Dipterocarpaceae) highlights the ecological relevance of drought in aseasonal tropical rainforests.</title>
        <authorList>
            <person name="Ng K.K.S."/>
            <person name="Kobayashi M.J."/>
            <person name="Fawcett J.A."/>
            <person name="Hatakeyama M."/>
            <person name="Paape T."/>
            <person name="Ng C.H."/>
            <person name="Ang C.C."/>
            <person name="Tnah L.H."/>
            <person name="Lee C.T."/>
            <person name="Nishiyama T."/>
            <person name="Sese J."/>
            <person name="O'Brien M.J."/>
            <person name="Copetti D."/>
            <person name="Mohd Noor M.I."/>
            <person name="Ong R.C."/>
            <person name="Putra M."/>
            <person name="Sireger I.Z."/>
            <person name="Indrioko S."/>
            <person name="Kosugi Y."/>
            <person name="Izuno A."/>
            <person name="Isagi Y."/>
            <person name="Lee S.L."/>
            <person name="Shimizu K.K."/>
        </authorList>
    </citation>
    <scope>NUCLEOTIDE SEQUENCE [LARGE SCALE GENOMIC DNA]</scope>
    <source>
        <strain evidence="1">214</strain>
    </source>
</reference>
<sequence length="56" mass="5857">MVACNCYGAEANRSGDGFRGMSCAVVMKDEDEGMPEDEGVLLRLEGLWVSDGGDGG</sequence>
<protein>
    <submittedName>
        <fullName evidence="1">Uncharacterized protein</fullName>
    </submittedName>
</protein>
<name>A0AAV5KX76_9ROSI</name>
<accession>A0AAV5KX76</accession>
<keyword evidence="2" id="KW-1185">Reference proteome</keyword>
<proteinExistence type="predicted"/>
<dbReference type="EMBL" id="BPVZ01000082">
    <property type="protein sequence ID" value="GKV29081.1"/>
    <property type="molecule type" value="Genomic_DNA"/>
</dbReference>
<evidence type="ECO:0000313" key="1">
    <source>
        <dbReference type="EMBL" id="GKV29081.1"/>
    </source>
</evidence>
<dbReference type="Proteomes" id="UP001054252">
    <property type="component" value="Unassembled WGS sequence"/>
</dbReference>
<evidence type="ECO:0000313" key="2">
    <source>
        <dbReference type="Proteomes" id="UP001054252"/>
    </source>
</evidence>
<organism evidence="1 2">
    <name type="scientific">Rubroshorea leprosula</name>
    <dbReference type="NCBI Taxonomy" id="152421"/>
    <lineage>
        <taxon>Eukaryota</taxon>
        <taxon>Viridiplantae</taxon>
        <taxon>Streptophyta</taxon>
        <taxon>Embryophyta</taxon>
        <taxon>Tracheophyta</taxon>
        <taxon>Spermatophyta</taxon>
        <taxon>Magnoliopsida</taxon>
        <taxon>eudicotyledons</taxon>
        <taxon>Gunneridae</taxon>
        <taxon>Pentapetalae</taxon>
        <taxon>rosids</taxon>
        <taxon>malvids</taxon>
        <taxon>Malvales</taxon>
        <taxon>Dipterocarpaceae</taxon>
        <taxon>Rubroshorea</taxon>
    </lineage>
</organism>
<comment type="caution">
    <text evidence="1">The sequence shown here is derived from an EMBL/GenBank/DDBJ whole genome shotgun (WGS) entry which is preliminary data.</text>
</comment>
<gene>
    <name evidence="1" type="ORF">SLEP1_g38050</name>
</gene>